<accession>A0A918UHY3</accession>
<evidence type="ECO:0000313" key="3">
    <source>
        <dbReference type="Proteomes" id="UP000648075"/>
    </source>
</evidence>
<comment type="caution">
    <text evidence="2">The sequence shown here is derived from an EMBL/GenBank/DDBJ whole genome shotgun (WGS) entry which is preliminary data.</text>
</comment>
<keyword evidence="3" id="KW-1185">Reference proteome</keyword>
<feature type="region of interest" description="Disordered" evidence="1">
    <location>
        <begin position="88"/>
        <end position="108"/>
    </location>
</feature>
<reference evidence="2" key="2">
    <citation type="submission" date="2020-09" db="EMBL/GenBank/DDBJ databases">
        <authorList>
            <person name="Sun Q."/>
            <person name="Kim S."/>
        </authorList>
    </citation>
    <scope>NUCLEOTIDE SEQUENCE</scope>
    <source>
        <strain evidence="2">KCTC 32255</strain>
    </source>
</reference>
<name>A0A918UHY3_9SPHN</name>
<dbReference type="Proteomes" id="UP000648075">
    <property type="component" value="Unassembled WGS sequence"/>
</dbReference>
<dbReference type="EMBL" id="BMZA01000012">
    <property type="protein sequence ID" value="GGZ11064.1"/>
    <property type="molecule type" value="Genomic_DNA"/>
</dbReference>
<proteinExistence type="predicted"/>
<protein>
    <submittedName>
        <fullName evidence="2">Uncharacterized protein</fullName>
    </submittedName>
</protein>
<organism evidence="2 3">
    <name type="scientific">Novosphingobium colocasiae</name>
    <dbReference type="NCBI Taxonomy" id="1256513"/>
    <lineage>
        <taxon>Bacteria</taxon>
        <taxon>Pseudomonadati</taxon>
        <taxon>Pseudomonadota</taxon>
        <taxon>Alphaproteobacteria</taxon>
        <taxon>Sphingomonadales</taxon>
        <taxon>Sphingomonadaceae</taxon>
        <taxon>Novosphingobium</taxon>
    </lineage>
</organism>
<evidence type="ECO:0000256" key="1">
    <source>
        <dbReference type="SAM" id="MobiDB-lite"/>
    </source>
</evidence>
<dbReference type="AlphaFoldDB" id="A0A918UHY3"/>
<evidence type="ECO:0000313" key="2">
    <source>
        <dbReference type="EMBL" id="GGZ11064.1"/>
    </source>
</evidence>
<reference evidence="2" key="1">
    <citation type="journal article" date="2014" name="Int. J. Syst. Evol. Microbiol.">
        <title>Complete genome sequence of Corynebacterium casei LMG S-19264T (=DSM 44701T), isolated from a smear-ripened cheese.</title>
        <authorList>
            <consortium name="US DOE Joint Genome Institute (JGI-PGF)"/>
            <person name="Walter F."/>
            <person name="Albersmeier A."/>
            <person name="Kalinowski J."/>
            <person name="Ruckert C."/>
        </authorList>
    </citation>
    <scope>NUCLEOTIDE SEQUENCE</scope>
    <source>
        <strain evidence="2">KCTC 32255</strain>
    </source>
</reference>
<gene>
    <name evidence="2" type="ORF">GCM10011614_27470</name>
</gene>
<sequence length="108" mass="12098">MLPTRTLTGSLVIDGDDYEWELRREPQWCTADGWQGMQIAVRAAKASGREALLQFPMPQKAAQRARGNRHRPQVHKAELEAAVRSALSGGWDPNARGRPFHVDVSIDH</sequence>